<keyword evidence="6 8" id="KW-0067">ATP-binding</keyword>
<feature type="binding site" evidence="8">
    <location>
        <position position="277"/>
    </location>
    <ligand>
        <name>Mg(2+)</name>
        <dbReference type="ChEBI" id="CHEBI:18420"/>
    </ligand>
</feature>
<keyword evidence="8" id="KW-0464">Manganese</keyword>
<evidence type="ECO:0000256" key="6">
    <source>
        <dbReference type="ARBA" id="ARBA00022840"/>
    </source>
</evidence>
<dbReference type="GO" id="GO:0070733">
    <property type="term" value="F:AMPylase activity"/>
    <property type="evidence" value="ECO:0007669"/>
    <property type="project" value="UniProtKB-EC"/>
</dbReference>
<evidence type="ECO:0000256" key="8">
    <source>
        <dbReference type="HAMAP-Rule" id="MF_00692"/>
    </source>
</evidence>
<evidence type="ECO:0000256" key="2">
    <source>
        <dbReference type="ARBA" id="ARBA00022679"/>
    </source>
</evidence>
<sequence length="516" mass="58394">MHITDKKFTNLFTSAFPGDNSGDLSPRQTPGVLYSKAIPTKVSDPKLLAFTEELAAEMGMDSPGAEDLKILAGNKVTETMQPYAACYAGHQFGNWAGQLGDGRAITLGEWEHNGGSWEMQLKGAGPTAYSRMADGRAVLRSSVREYLMSEAMFHLGVPTTRALSLVTTGDKILRDMFYNGNAAYEPGAIVMRVSESFLRFGNFEILAARKEKENLQHLVDWTIEKHFPHHKGENRIINWFREVIDKTAALMVEWHRVGFVHGVMNTDNMSILGQTIDYGPFSFLDDYDPSFTPNTTDLPGRRYAFGNQPSIALWNLSRLATALTPLFKDTELLEEALNSYEDNFWNRYYEMMGNKLGLDKITAEDKKMISQLEELLAKVKPDMTILYRLLIDLPSISAEGDMLFIYLKPAFYTEPSGELKVEFLKLIISYAERRKKNSISTEASAEIMKKTNPRFILRNYLLHQAIEELEMGERSLFDKLRAALKQPYTEDDEDLLKKRPDWATQKPGCSMLSCSS</sequence>
<keyword evidence="7 8" id="KW-0460">Magnesium</keyword>
<dbReference type="GO" id="GO:0005524">
    <property type="term" value="F:ATP binding"/>
    <property type="evidence" value="ECO:0007669"/>
    <property type="project" value="UniProtKB-UniRule"/>
</dbReference>
<dbReference type="PANTHER" id="PTHR32057">
    <property type="entry name" value="PROTEIN ADENYLYLTRANSFERASE SELO, MITOCHONDRIAL"/>
    <property type="match status" value="1"/>
</dbReference>
<dbReference type="RefSeq" id="WP_006987813.1">
    <property type="nucleotide sequence ID" value="NZ_JH594606.1"/>
</dbReference>
<evidence type="ECO:0000256" key="5">
    <source>
        <dbReference type="ARBA" id="ARBA00022741"/>
    </source>
</evidence>
<evidence type="ECO:0000256" key="3">
    <source>
        <dbReference type="ARBA" id="ARBA00022695"/>
    </source>
</evidence>
<keyword evidence="5 8" id="KW-0547">Nucleotide-binding</keyword>
<comment type="catalytic activity">
    <reaction evidence="8">
        <text>L-seryl-[protein] + ATP = 3-O-(5'-adenylyl)-L-seryl-[protein] + diphosphate</text>
        <dbReference type="Rhea" id="RHEA:58120"/>
        <dbReference type="Rhea" id="RHEA-COMP:9863"/>
        <dbReference type="Rhea" id="RHEA-COMP:15073"/>
        <dbReference type="ChEBI" id="CHEBI:29999"/>
        <dbReference type="ChEBI" id="CHEBI:30616"/>
        <dbReference type="ChEBI" id="CHEBI:33019"/>
        <dbReference type="ChEBI" id="CHEBI:142516"/>
        <dbReference type="EC" id="2.7.7.108"/>
    </reaction>
</comment>
<dbReference type="InterPro" id="IPR003846">
    <property type="entry name" value="SelO"/>
</dbReference>
<dbReference type="EC" id="2.7.7.-" evidence="8"/>
<comment type="similarity">
    <text evidence="1 8">Belongs to the SELO family.</text>
</comment>
<dbReference type="eggNOG" id="COG0397">
    <property type="taxonomic scope" value="Bacteria"/>
</dbReference>
<keyword evidence="2 8" id="KW-0808">Transferase</keyword>
<feature type="binding site" evidence="8">
    <location>
        <position position="103"/>
    </location>
    <ligand>
        <name>ATP</name>
        <dbReference type="ChEBI" id="CHEBI:30616"/>
    </ligand>
</feature>
<feature type="binding site" evidence="8">
    <location>
        <position position="268"/>
    </location>
    <ligand>
        <name>Mg(2+)</name>
        <dbReference type="ChEBI" id="CHEBI:18420"/>
    </ligand>
</feature>
<evidence type="ECO:0000256" key="1">
    <source>
        <dbReference type="ARBA" id="ARBA00009747"/>
    </source>
</evidence>
<evidence type="ECO:0000256" key="4">
    <source>
        <dbReference type="ARBA" id="ARBA00022723"/>
    </source>
</evidence>
<dbReference type="EC" id="2.7.7.108" evidence="8"/>
<dbReference type="Proteomes" id="UP000003844">
    <property type="component" value="Unassembled WGS sequence"/>
</dbReference>
<feature type="binding site" evidence="8">
    <location>
        <position position="134"/>
    </location>
    <ligand>
        <name>ATP</name>
        <dbReference type="ChEBI" id="CHEBI:30616"/>
    </ligand>
</feature>
<comment type="catalytic activity">
    <reaction evidence="8">
        <text>L-tyrosyl-[protein] + UTP = O-(5'-uridylyl)-L-tyrosyl-[protein] + diphosphate</text>
        <dbReference type="Rhea" id="RHEA:83887"/>
        <dbReference type="Rhea" id="RHEA-COMP:10136"/>
        <dbReference type="Rhea" id="RHEA-COMP:20238"/>
        <dbReference type="ChEBI" id="CHEBI:33019"/>
        <dbReference type="ChEBI" id="CHEBI:46398"/>
        <dbReference type="ChEBI" id="CHEBI:46858"/>
        <dbReference type="ChEBI" id="CHEBI:90602"/>
    </reaction>
</comment>
<evidence type="ECO:0000313" key="9">
    <source>
        <dbReference type="EMBL" id="EHQ01491.1"/>
    </source>
</evidence>
<dbReference type="HOGENOM" id="CLU_010245_4_0_10"/>
<evidence type="ECO:0000256" key="7">
    <source>
        <dbReference type="ARBA" id="ARBA00022842"/>
    </source>
</evidence>
<dbReference type="Pfam" id="PF02696">
    <property type="entry name" value="SelO"/>
    <property type="match status" value="1"/>
</dbReference>
<keyword evidence="10" id="KW-1185">Reference proteome</keyword>
<dbReference type="OrthoDB" id="9773505at2"/>
<dbReference type="GO" id="GO:0000287">
    <property type="term" value="F:magnesium ion binding"/>
    <property type="evidence" value="ECO:0007669"/>
    <property type="project" value="UniProtKB-UniRule"/>
</dbReference>
<protein>
    <recommendedName>
        <fullName evidence="8">Protein nucleotidyltransferase YdiU</fullName>
        <ecNumber evidence="8">2.7.7.-</ecNumber>
    </recommendedName>
    <alternativeName>
        <fullName evidence="8">Protein adenylyltransferase YdiU</fullName>
        <ecNumber evidence="8">2.7.7.108</ecNumber>
    </alternativeName>
    <alternativeName>
        <fullName evidence="8">Protein uridylyltransferase YdiU</fullName>
        <ecNumber evidence="8">2.7.7.-</ecNumber>
    </alternativeName>
</protein>
<feature type="binding site" evidence="8">
    <location>
        <position position="122"/>
    </location>
    <ligand>
        <name>ATP</name>
        <dbReference type="ChEBI" id="CHEBI:30616"/>
    </ligand>
</feature>
<comment type="catalytic activity">
    <reaction evidence="8">
        <text>L-tyrosyl-[protein] + ATP = O-(5'-adenylyl)-L-tyrosyl-[protein] + diphosphate</text>
        <dbReference type="Rhea" id="RHEA:54288"/>
        <dbReference type="Rhea" id="RHEA-COMP:10136"/>
        <dbReference type="Rhea" id="RHEA-COMP:13846"/>
        <dbReference type="ChEBI" id="CHEBI:30616"/>
        <dbReference type="ChEBI" id="CHEBI:33019"/>
        <dbReference type="ChEBI" id="CHEBI:46858"/>
        <dbReference type="ChEBI" id="CHEBI:83624"/>
        <dbReference type="EC" id="2.7.7.108"/>
    </reaction>
</comment>
<reference evidence="10" key="1">
    <citation type="journal article" date="2012" name="Stand. Genomic Sci.">
        <title>Genome sequence of the Antarctic rhodopsins-containing flavobacterium Gillisia limnaea type strain (R-8282(T)).</title>
        <authorList>
            <person name="Riedel T."/>
            <person name="Held B."/>
            <person name="Nolan M."/>
            <person name="Lucas S."/>
            <person name="Lapidus A."/>
            <person name="Tice H."/>
            <person name="Del Rio T.G."/>
            <person name="Cheng J.F."/>
            <person name="Han C."/>
            <person name="Tapia R."/>
            <person name="Goodwin L.A."/>
            <person name="Pitluck S."/>
            <person name="Liolios K."/>
            <person name="Mavromatis K."/>
            <person name="Pagani I."/>
            <person name="Ivanova N."/>
            <person name="Mikhailova N."/>
            <person name="Pati A."/>
            <person name="Chen A."/>
            <person name="Palaniappan K."/>
            <person name="Land M."/>
            <person name="Rohde M."/>
            <person name="Tindall B.J."/>
            <person name="Detter J.C."/>
            <person name="Goker M."/>
            <person name="Bristow J."/>
            <person name="Eisen J.A."/>
            <person name="Markowitz V."/>
            <person name="Hugenholtz P."/>
            <person name="Kyrpides N.C."/>
            <person name="Klenk H.P."/>
            <person name="Woyke T."/>
        </authorList>
    </citation>
    <scope>NUCLEOTIDE SEQUENCE [LARGE SCALE GENOMIC DNA]</scope>
    <source>
        <strain evidence="10">DSM 15749 / LMG 21470 / R-8282</strain>
    </source>
</reference>
<dbReference type="EMBL" id="JH594606">
    <property type="protein sequence ID" value="EHQ01491.1"/>
    <property type="molecule type" value="Genomic_DNA"/>
</dbReference>
<organism evidence="9 10">
    <name type="scientific">Gillisia limnaea (strain DSM 15749 / LMG 21470 / R-8282)</name>
    <dbReference type="NCBI Taxonomy" id="865937"/>
    <lineage>
        <taxon>Bacteria</taxon>
        <taxon>Pseudomonadati</taxon>
        <taxon>Bacteroidota</taxon>
        <taxon>Flavobacteriia</taxon>
        <taxon>Flavobacteriales</taxon>
        <taxon>Flavobacteriaceae</taxon>
        <taxon>Gillisia</taxon>
    </lineage>
</organism>
<dbReference type="NCBIfam" id="NF000658">
    <property type="entry name" value="PRK00029.1"/>
    <property type="match status" value="1"/>
</dbReference>
<dbReference type="GO" id="GO:0030145">
    <property type="term" value="F:manganese ion binding"/>
    <property type="evidence" value="ECO:0007669"/>
    <property type="project" value="UniProtKB-UniRule"/>
</dbReference>
<evidence type="ECO:0000313" key="10">
    <source>
        <dbReference type="Proteomes" id="UP000003844"/>
    </source>
</evidence>
<feature type="binding site" evidence="8">
    <location>
        <position position="192"/>
    </location>
    <ligand>
        <name>ATP</name>
        <dbReference type="ChEBI" id="CHEBI:30616"/>
    </ligand>
</feature>
<feature type="binding site" evidence="8">
    <location>
        <position position="102"/>
    </location>
    <ligand>
        <name>ATP</name>
        <dbReference type="ChEBI" id="CHEBI:30616"/>
    </ligand>
</feature>
<keyword evidence="4 8" id="KW-0479">Metal-binding</keyword>
<comment type="function">
    <text evidence="8">Nucleotidyltransferase involved in the post-translational modification of proteins. It can catalyze the addition of adenosine monophosphate (AMP) or uridine monophosphate (UMP) to a protein, resulting in modifications known as AMPylation and UMPylation.</text>
</comment>
<dbReference type="PANTHER" id="PTHR32057:SF14">
    <property type="entry name" value="PROTEIN ADENYLYLTRANSFERASE SELO, MITOCHONDRIAL"/>
    <property type="match status" value="1"/>
</dbReference>
<name>H2BSW1_GILLR</name>
<proteinExistence type="inferred from homology"/>
<feature type="binding site" evidence="8">
    <location>
        <position position="277"/>
    </location>
    <ligand>
        <name>ATP</name>
        <dbReference type="ChEBI" id="CHEBI:30616"/>
    </ligand>
</feature>
<comment type="catalytic activity">
    <reaction evidence="8">
        <text>L-histidyl-[protein] + UTP = N(tele)-(5'-uridylyl)-L-histidyl-[protein] + diphosphate</text>
        <dbReference type="Rhea" id="RHEA:83891"/>
        <dbReference type="Rhea" id="RHEA-COMP:9745"/>
        <dbReference type="Rhea" id="RHEA-COMP:20239"/>
        <dbReference type="ChEBI" id="CHEBI:29979"/>
        <dbReference type="ChEBI" id="CHEBI:33019"/>
        <dbReference type="ChEBI" id="CHEBI:46398"/>
        <dbReference type="ChEBI" id="CHEBI:233474"/>
    </reaction>
</comment>
<dbReference type="HAMAP" id="MF_00692">
    <property type="entry name" value="SelO"/>
    <property type="match status" value="1"/>
</dbReference>
<comment type="catalytic activity">
    <reaction evidence="8">
        <text>L-threonyl-[protein] + ATP = 3-O-(5'-adenylyl)-L-threonyl-[protein] + diphosphate</text>
        <dbReference type="Rhea" id="RHEA:54292"/>
        <dbReference type="Rhea" id="RHEA-COMP:11060"/>
        <dbReference type="Rhea" id="RHEA-COMP:13847"/>
        <dbReference type="ChEBI" id="CHEBI:30013"/>
        <dbReference type="ChEBI" id="CHEBI:30616"/>
        <dbReference type="ChEBI" id="CHEBI:33019"/>
        <dbReference type="ChEBI" id="CHEBI:138113"/>
        <dbReference type="EC" id="2.7.7.108"/>
    </reaction>
</comment>
<feature type="binding site" evidence="8">
    <location>
        <position position="100"/>
    </location>
    <ligand>
        <name>ATP</name>
        <dbReference type="ChEBI" id="CHEBI:30616"/>
    </ligand>
</feature>
<keyword evidence="3 8" id="KW-0548">Nucleotidyltransferase</keyword>
<accession>H2BSW1</accession>
<dbReference type="AlphaFoldDB" id="H2BSW1"/>
<comment type="cofactor">
    <cofactor evidence="8">
        <name>Mg(2+)</name>
        <dbReference type="ChEBI" id="CHEBI:18420"/>
    </cofactor>
    <cofactor evidence="8">
        <name>Mn(2+)</name>
        <dbReference type="ChEBI" id="CHEBI:29035"/>
    </cofactor>
</comment>
<gene>
    <name evidence="8" type="primary">ydiU</name>
    <name evidence="8" type="synonym">selO</name>
    <name evidence="9" type="ORF">Gilli_0791</name>
</gene>
<dbReference type="STRING" id="865937.Gilli_0791"/>
<comment type="catalytic activity">
    <reaction evidence="8">
        <text>L-seryl-[protein] + UTP = O-(5'-uridylyl)-L-seryl-[protein] + diphosphate</text>
        <dbReference type="Rhea" id="RHEA:64604"/>
        <dbReference type="Rhea" id="RHEA-COMP:9863"/>
        <dbReference type="Rhea" id="RHEA-COMP:16635"/>
        <dbReference type="ChEBI" id="CHEBI:29999"/>
        <dbReference type="ChEBI" id="CHEBI:33019"/>
        <dbReference type="ChEBI" id="CHEBI:46398"/>
        <dbReference type="ChEBI" id="CHEBI:156051"/>
    </reaction>
</comment>
<feature type="binding site" evidence="8">
    <location>
        <position position="199"/>
    </location>
    <ligand>
        <name>ATP</name>
        <dbReference type="ChEBI" id="CHEBI:30616"/>
    </ligand>
</feature>
<feature type="active site" description="Proton acceptor" evidence="8">
    <location>
        <position position="267"/>
    </location>
</feature>
<feature type="binding site" evidence="8">
    <location>
        <position position="135"/>
    </location>
    <ligand>
        <name>ATP</name>
        <dbReference type="ChEBI" id="CHEBI:30616"/>
    </ligand>
</feature>